<keyword evidence="1" id="KW-0812">Transmembrane</keyword>
<keyword evidence="1" id="KW-1133">Transmembrane helix</keyword>
<keyword evidence="3" id="KW-1185">Reference proteome</keyword>
<proteinExistence type="predicted"/>
<reference evidence="2 3" key="1">
    <citation type="journal article" date="2016" name="Sci. Rep.">
        <title>The genome sequence of the outbreeding globe artichoke constructed de novo incorporating a phase-aware low-pass sequencing strategy of F1 progeny.</title>
        <authorList>
            <person name="Scaglione D."/>
            <person name="Reyes-Chin-Wo S."/>
            <person name="Acquadro A."/>
            <person name="Froenicke L."/>
            <person name="Portis E."/>
            <person name="Beitel C."/>
            <person name="Tirone M."/>
            <person name="Mauro R."/>
            <person name="Lo Monaco A."/>
            <person name="Mauromicale G."/>
            <person name="Faccioli P."/>
            <person name="Cattivelli L."/>
            <person name="Rieseberg L."/>
            <person name="Michelmore R."/>
            <person name="Lanteri S."/>
        </authorList>
    </citation>
    <scope>NUCLEOTIDE SEQUENCE [LARGE SCALE GENOMIC DNA]</scope>
    <source>
        <strain evidence="2">2C</strain>
    </source>
</reference>
<evidence type="ECO:0000313" key="3">
    <source>
        <dbReference type="Proteomes" id="UP000243975"/>
    </source>
</evidence>
<protein>
    <submittedName>
        <fullName evidence="2">Uncharacterized protein</fullName>
    </submittedName>
</protein>
<accession>A0A118JYD0</accession>
<gene>
    <name evidence="2" type="ORF">Ccrd_000281</name>
</gene>
<feature type="non-terminal residue" evidence="2">
    <location>
        <position position="223"/>
    </location>
</feature>
<organism evidence="2 3">
    <name type="scientific">Cynara cardunculus var. scolymus</name>
    <name type="common">Globe artichoke</name>
    <name type="synonym">Cynara scolymus</name>
    <dbReference type="NCBI Taxonomy" id="59895"/>
    <lineage>
        <taxon>Eukaryota</taxon>
        <taxon>Viridiplantae</taxon>
        <taxon>Streptophyta</taxon>
        <taxon>Embryophyta</taxon>
        <taxon>Tracheophyta</taxon>
        <taxon>Spermatophyta</taxon>
        <taxon>Magnoliopsida</taxon>
        <taxon>eudicotyledons</taxon>
        <taxon>Gunneridae</taxon>
        <taxon>Pentapetalae</taxon>
        <taxon>asterids</taxon>
        <taxon>campanulids</taxon>
        <taxon>Asterales</taxon>
        <taxon>Asteraceae</taxon>
        <taxon>Carduoideae</taxon>
        <taxon>Cardueae</taxon>
        <taxon>Carduinae</taxon>
        <taxon>Cynara</taxon>
    </lineage>
</organism>
<evidence type="ECO:0000256" key="1">
    <source>
        <dbReference type="SAM" id="Phobius"/>
    </source>
</evidence>
<feature type="transmembrane region" description="Helical" evidence="1">
    <location>
        <begin position="155"/>
        <end position="174"/>
    </location>
</feature>
<sequence>FKLVVRLNVQNDLDEDFSCSSSSSSSLSEISSLRRFFCMPVASSPDVVGSRKRFSGFLIWAGRSMPSKNNSSADVTCCTISDVMQKSKVVVAAATVSAVAWLSDDWLLRSWEKEILGLIKDWDRWHSRDNGGCDFSGLVFNYDVYRALSQVSSRVSYFAVIVSLALLGICRVFGRIWSGKTIAMESDEQRLELEAGFSILVGCGDDDAIIRVCSACNIELKLF</sequence>
<dbReference type="Proteomes" id="UP000243975">
    <property type="component" value="Unassembled WGS sequence"/>
</dbReference>
<comment type="caution">
    <text evidence="2">The sequence shown here is derived from an EMBL/GenBank/DDBJ whole genome shotgun (WGS) entry which is preliminary data.</text>
</comment>
<dbReference type="Gramene" id="KVH97602">
    <property type="protein sequence ID" value="KVH97602"/>
    <property type="gene ID" value="Ccrd_000281"/>
</dbReference>
<name>A0A118JYD0_CYNCS</name>
<dbReference type="EMBL" id="LEKV01003824">
    <property type="protein sequence ID" value="KVH97602.1"/>
    <property type="molecule type" value="Genomic_DNA"/>
</dbReference>
<keyword evidence="1" id="KW-0472">Membrane</keyword>
<dbReference type="AlphaFoldDB" id="A0A118JYD0"/>
<evidence type="ECO:0000313" key="2">
    <source>
        <dbReference type="EMBL" id="KVH97602.1"/>
    </source>
</evidence>